<keyword evidence="2" id="KW-1185">Reference proteome</keyword>
<organism evidence="1 2">
    <name type="scientific">Corallincola spongiicola</name>
    <dbReference type="NCBI Taxonomy" id="2520508"/>
    <lineage>
        <taxon>Bacteria</taxon>
        <taxon>Pseudomonadati</taxon>
        <taxon>Pseudomonadota</taxon>
        <taxon>Gammaproteobacteria</taxon>
        <taxon>Alteromonadales</taxon>
        <taxon>Psychromonadaceae</taxon>
        <taxon>Corallincola</taxon>
    </lineage>
</organism>
<evidence type="ECO:0000313" key="2">
    <source>
        <dbReference type="Proteomes" id="UP000292544"/>
    </source>
</evidence>
<proteinExistence type="predicted"/>
<sequence>MGHKPLSHHSYDLLLIGLVVGLLLLLSGCDQHQDAELAFHPSVDLEFPEPQYYGAMFLASAVHRCASDNQVTPQACVENDVVDIAVLDDSRIAQFSLLQYIDPGKIRACDADDQAVFPHHSEYPETSVFWVCFDMQAPYEGQRLLLHLQPTDHPPSYRLVGIVRF</sequence>
<name>A0ABY1WSQ1_9GAMM</name>
<gene>
    <name evidence="1" type="ORF">EXY25_00545</name>
</gene>
<protein>
    <recommendedName>
        <fullName evidence="3">DUF3426 domain-containing protein</fullName>
    </recommendedName>
</protein>
<dbReference type="RefSeq" id="WP_130565336.1">
    <property type="nucleotide sequence ID" value="NZ_SHLY01000001.1"/>
</dbReference>
<comment type="caution">
    <text evidence="1">The sequence shown here is derived from an EMBL/GenBank/DDBJ whole genome shotgun (WGS) entry which is preliminary data.</text>
</comment>
<dbReference type="Proteomes" id="UP000292544">
    <property type="component" value="Unassembled WGS sequence"/>
</dbReference>
<evidence type="ECO:0000313" key="1">
    <source>
        <dbReference type="EMBL" id="TAA47774.1"/>
    </source>
</evidence>
<evidence type="ECO:0008006" key="3">
    <source>
        <dbReference type="Google" id="ProtNLM"/>
    </source>
</evidence>
<dbReference type="PROSITE" id="PS51257">
    <property type="entry name" value="PROKAR_LIPOPROTEIN"/>
    <property type="match status" value="1"/>
</dbReference>
<reference evidence="2" key="1">
    <citation type="submission" date="2019-02" db="EMBL/GenBank/DDBJ databases">
        <title>Draft genome sequence of Muricauda sp. 176CP4-71.</title>
        <authorList>
            <person name="Park J.-S."/>
        </authorList>
    </citation>
    <scope>NUCLEOTIDE SEQUENCE [LARGE SCALE GENOMIC DNA]</scope>
    <source>
        <strain evidence="2">176GS2-150</strain>
    </source>
</reference>
<dbReference type="EMBL" id="SHLY01000001">
    <property type="protein sequence ID" value="TAA47774.1"/>
    <property type="molecule type" value="Genomic_DNA"/>
</dbReference>
<accession>A0ABY1WSQ1</accession>